<keyword evidence="4" id="KW-0274">FAD</keyword>
<gene>
    <name evidence="7" type="ORF">EWM64_g5011</name>
</gene>
<feature type="domain" description="Glucose-methanol-choline oxidoreductase C-terminal" evidence="6">
    <location>
        <begin position="20"/>
        <end position="125"/>
    </location>
</feature>
<dbReference type="InterPro" id="IPR036188">
    <property type="entry name" value="FAD/NAD-bd_sf"/>
</dbReference>
<dbReference type="Proteomes" id="UP000298061">
    <property type="component" value="Unassembled WGS sequence"/>
</dbReference>
<keyword evidence="8" id="KW-1185">Reference proteome</keyword>
<accession>A0A4Y9ZY86</accession>
<dbReference type="InterPro" id="IPR007867">
    <property type="entry name" value="GMC_OxRtase_C"/>
</dbReference>
<sequence>MIEMVDDEPVVTINRERPFNNDDPDMKSLRKATDKVMETLQEVLNIEFLKDHTNTDPRYFQPLELGGVAHELGTIPMRGKSGGHSTYCLDEDLKLVGHDGVYVCDLSVFPMSPEVNPTLTLAALALRLSREVLAPRLSLTTPDGDIISTQNGRIDPNTVYVVNHSGMKIRVFVGNRADVYSTTDGDTELEPGEWTTRTRCAGTAEAVSVFRLAFNSLDEFLAEPELRVAHPGTILPIH</sequence>
<dbReference type="EMBL" id="SFCI01000577">
    <property type="protein sequence ID" value="TFY79003.1"/>
    <property type="molecule type" value="Genomic_DNA"/>
</dbReference>
<evidence type="ECO:0000259" key="6">
    <source>
        <dbReference type="Pfam" id="PF05199"/>
    </source>
</evidence>
<protein>
    <recommendedName>
        <fullName evidence="6">Glucose-methanol-choline oxidoreductase C-terminal domain-containing protein</fullName>
    </recommendedName>
</protein>
<evidence type="ECO:0000256" key="5">
    <source>
        <dbReference type="ARBA" id="ARBA00023002"/>
    </source>
</evidence>
<dbReference type="OrthoDB" id="167809at2759"/>
<comment type="cofactor">
    <cofactor evidence="1">
        <name>FAD</name>
        <dbReference type="ChEBI" id="CHEBI:57692"/>
    </cofactor>
</comment>
<evidence type="ECO:0000256" key="1">
    <source>
        <dbReference type="ARBA" id="ARBA00001974"/>
    </source>
</evidence>
<organism evidence="7 8">
    <name type="scientific">Hericium alpestre</name>
    <dbReference type="NCBI Taxonomy" id="135208"/>
    <lineage>
        <taxon>Eukaryota</taxon>
        <taxon>Fungi</taxon>
        <taxon>Dikarya</taxon>
        <taxon>Basidiomycota</taxon>
        <taxon>Agaricomycotina</taxon>
        <taxon>Agaricomycetes</taxon>
        <taxon>Russulales</taxon>
        <taxon>Hericiaceae</taxon>
        <taxon>Hericium</taxon>
    </lineage>
</organism>
<dbReference type="Pfam" id="PF05199">
    <property type="entry name" value="GMC_oxred_C"/>
    <property type="match status" value="1"/>
</dbReference>
<comment type="similarity">
    <text evidence="2">Belongs to the GMC oxidoreductase family.</text>
</comment>
<dbReference type="GO" id="GO:0016614">
    <property type="term" value="F:oxidoreductase activity, acting on CH-OH group of donors"/>
    <property type="evidence" value="ECO:0007669"/>
    <property type="project" value="InterPro"/>
</dbReference>
<dbReference type="InterPro" id="IPR051473">
    <property type="entry name" value="P2Ox-like"/>
</dbReference>
<keyword evidence="3" id="KW-0285">Flavoprotein</keyword>
<proteinExistence type="inferred from homology"/>
<dbReference type="AlphaFoldDB" id="A0A4Y9ZY86"/>
<evidence type="ECO:0000256" key="3">
    <source>
        <dbReference type="ARBA" id="ARBA00022630"/>
    </source>
</evidence>
<evidence type="ECO:0000313" key="7">
    <source>
        <dbReference type="EMBL" id="TFY79003.1"/>
    </source>
</evidence>
<dbReference type="STRING" id="135208.A0A4Y9ZY86"/>
<dbReference type="PANTHER" id="PTHR42784">
    <property type="entry name" value="PYRANOSE 2-OXIDASE"/>
    <property type="match status" value="1"/>
</dbReference>
<dbReference type="PANTHER" id="PTHR42784:SF1">
    <property type="entry name" value="PYRANOSE 2-OXIDASE"/>
    <property type="match status" value="1"/>
</dbReference>
<dbReference type="SUPFAM" id="SSF51905">
    <property type="entry name" value="FAD/NAD(P)-binding domain"/>
    <property type="match status" value="1"/>
</dbReference>
<comment type="caution">
    <text evidence="7">The sequence shown here is derived from an EMBL/GenBank/DDBJ whole genome shotgun (WGS) entry which is preliminary data.</text>
</comment>
<name>A0A4Y9ZY86_9AGAM</name>
<reference evidence="7 8" key="1">
    <citation type="submission" date="2019-02" db="EMBL/GenBank/DDBJ databases">
        <title>Genome sequencing of the rare red list fungi Hericium alpestre (H. flagellum).</title>
        <authorList>
            <person name="Buettner E."/>
            <person name="Kellner H."/>
        </authorList>
    </citation>
    <scope>NUCLEOTIDE SEQUENCE [LARGE SCALE GENOMIC DNA]</scope>
    <source>
        <strain evidence="7 8">DSM 108284</strain>
    </source>
</reference>
<keyword evidence="5" id="KW-0560">Oxidoreductase</keyword>
<dbReference type="Gene3D" id="3.50.50.60">
    <property type="entry name" value="FAD/NAD(P)-binding domain"/>
    <property type="match status" value="1"/>
</dbReference>
<evidence type="ECO:0000256" key="2">
    <source>
        <dbReference type="ARBA" id="ARBA00010790"/>
    </source>
</evidence>
<evidence type="ECO:0000313" key="8">
    <source>
        <dbReference type="Proteomes" id="UP000298061"/>
    </source>
</evidence>
<evidence type="ECO:0000256" key="4">
    <source>
        <dbReference type="ARBA" id="ARBA00022827"/>
    </source>
</evidence>